<protein>
    <submittedName>
        <fullName evidence="2">Uncharacterized protein</fullName>
    </submittedName>
</protein>
<dbReference type="EMBL" id="JBHUPC010000013">
    <property type="protein sequence ID" value="MFD2892018.1"/>
    <property type="molecule type" value="Genomic_DNA"/>
</dbReference>
<evidence type="ECO:0000313" key="2">
    <source>
        <dbReference type="EMBL" id="MFD2892018.1"/>
    </source>
</evidence>
<proteinExistence type="predicted"/>
<organism evidence="2 3">
    <name type="scientific">Flavobacterium chuncheonense</name>
    <dbReference type="NCBI Taxonomy" id="2026653"/>
    <lineage>
        <taxon>Bacteria</taxon>
        <taxon>Pseudomonadati</taxon>
        <taxon>Bacteroidota</taxon>
        <taxon>Flavobacteriia</taxon>
        <taxon>Flavobacteriales</taxon>
        <taxon>Flavobacteriaceae</taxon>
        <taxon>Flavobacterium</taxon>
    </lineage>
</organism>
<reference evidence="3" key="1">
    <citation type="journal article" date="2019" name="Int. J. Syst. Evol. Microbiol.">
        <title>The Global Catalogue of Microorganisms (GCM) 10K type strain sequencing project: providing services to taxonomists for standard genome sequencing and annotation.</title>
        <authorList>
            <consortium name="The Broad Institute Genomics Platform"/>
            <consortium name="The Broad Institute Genome Sequencing Center for Infectious Disease"/>
            <person name="Wu L."/>
            <person name="Ma J."/>
        </authorList>
    </citation>
    <scope>NUCLEOTIDE SEQUENCE [LARGE SCALE GENOMIC DNA]</scope>
    <source>
        <strain evidence="3">KCTC 22671</strain>
    </source>
</reference>
<dbReference type="RefSeq" id="WP_379811638.1">
    <property type="nucleotide sequence ID" value="NZ_JBHUPC010000013.1"/>
</dbReference>
<name>A0ABW5YN45_9FLAO</name>
<keyword evidence="3" id="KW-1185">Reference proteome</keyword>
<keyword evidence="1" id="KW-0472">Membrane</keyword>
<feature type="transmembrane region" description="Helical" evidence="1">
    <location>
        <begin position="24"/>
        <end position="48"/>
    </location>
</feature>
<accession>A0ABW5YN45</accession>
<dbReference type="Proteomes" id="UP001597534">
    <property type="component" value="Unassembled WGS sequence"/>
</dbReference>
<comment type="caution">
    <text evidence="2">The sequence shown here is derived from an EMBL/GenBank/DDBJ whole genome shotgun (WGS) entry which is preliminary data.</text>
</comment>
<evidence type="ECO:0000313" key="3">
    <source>
        <dbReference type="Proteomes" id="UP001597534"/>
    </source>
</evidence>
<gene>
    <name evidence="2" type="ORF">ACFS5J_08350</name>
</gene>
<sequence>MFLTLQQLDIEEKVKNAPDNGYQIGLLIGSYLPFVILVIVAYLLYYFAKKNKKRN</sequence>
<evidence type="ECO:0000256" key="1">
    <source>
        <dbReference type="SAM" id="Phobius"/>
    </source>
</evidence>
<keyword evidence="1" id="KW-0812">Transmembrane</keyword>
<keyword evidence="1" id="KW-1133">Transmembrane helix</keyword>